<sequence length="727" mass="81070">MPSVIWYSKEQKAKEWSVANHLLANACNGTKIKRSHQKIPISYPDPSQPGSRVCLSHSFIKVGDKVFVMAGERDYLGEGVSGKVKLAEDEQDYLYVLKINHAHTSINKLEKNIAKDVNIFHGEAGRFSSQGAFKQVIALSYLGKDLEEIKKLNLKKKSTDYIGFLAVDEVLKLHKGELSAKGIKYIHVDLKLDNLSLAPDGKRVHLLDYGLSVPASNAAFGLRRAHEDVVINNRYPQYAPETRDGKCEFSYQSDIFSLGCAFMRLLADDSVLEPIARLMCDEEPTSRPSLELVKVAFLAEIYKHSTERLEQALVEYGCVITDPKFARKVFQAMLDPAQSSLFIQSINGLICSLHPRPLQTEDWQKLLESNHLQKVVIKLVCAEVNLQGKWQSILWNSNLQKAILSLESLDDNLTRDLQQLLENNNLQEAVAALYNVGVSLKKNYQCLLDTPSLQKVIIGLSHSDFYLARNLHDLLENNSFQQAVIILDQAGIDFKRSWNGLLWSTELQQVVIALGQAQVDLKANWQQLLSDPDLRKAVMVLANAGISLGGNWQQLLENASLQKVIVNLDDAGFNSAENLQQLLENRSLQKAAAVLDKVGIGLEGNAQELLANSNLQKALAAANDYLSYDFSRLGLSHGHHGKNQTKQFVRHLMAGEDKSECGVKMEMSRWVKGYGTFARSSSTQTLSRLDFACDSGLFPNSSATLFFAMSKVDREAMKQEVVSFSGK</sequence>
<dbReference type="SUPFAM" id="SSF56112">
    <property type="entry name" value="Protein kinase-like (PK-like)"/>
    <property type="match status" value="1"/>
</dbReference>
<dbReference type="RefSeq" id="WP_016210983.1">
    <property type="nucleotide sequence ID" value="NZ_CP012413.1"/>
</dbReference>
<evidence type="ECO:0000313" key="1">
    <source>
        <dbReference type="EMBL" id="QGO07079.1"/>
    </source>
</evidence>
<dbReference type="InterPro" id="IPR000719">
    <property type="entry name" value="Prot_kinase_dom"/>
</dbReference>
<dbReference type="PROSITE" id="PS50011">
    <property type="entry name" value="PROTEIN_KINASE_DOM"/>
    <property type="match status" value="1"/>
</dbReference>
<dbReference type="InterPro" id="IPR017441">
    <property type="entry name" value="Protein_kinase_ATP_BS"/>
</dbReference>
<evidence type="ECO:0000313" key="2">
    <source>
        <dbReference type="Proteomes" id="UP000422232"/>
    </source>
</evidence>
<proteinExistence type="predicted"/>
<dbReference type="AlphaFoldDB" id="A0A9Q5VEY0"/>
<keyword evidence="2" id="KW-1185">Reference proteome</keyword>
<dbReference type="SMART" id="SM00220">
    <property type="entry name" value="S_TKc"/>
    <property type="match status" value="1"/>
</dbReference>
<accession>A0A9Q5VEY0</accession>
<dbReference type="Gene3D" id="1.10.510.10">
    <property type="entry name" value="Transferase(Phosphotransferase) domain 1"/>
    <property type="match status" value="1"/>
</dbReference>
<dbReference type="InterPro" id="IPR011009">
    <property type="entry name" value="Kinase-like_dom_sf"/>
</dbReference>
<keyword evidence="1" id="KW-0808">Transferase</keyword>
<dbReference type="GO" id="GO:0005524">
    <property type="term" value="F:ATP binding"/>
    <property type="evidence" value="ECO:0007669"/>
    <property type="project" value="UniProtKB-UniRule"/>
</dbReference>
<dbReference type="PROSITE" id="PS00107">
    <property type="entry name" value="PROTEIN_KINASE_ATP"/>
    <property type="match status" value="1"/>
</dbReference>
<dbReference type="GeneID" id="66739860"/>
<dbReference type="GO" id="GO:0004672">
    <property type="term" value="F:protein kinase activity"/>
    <property type="evidence" value="ECO:0007669"/>
    <property type="project" value="InterPro"/>
</dbReference>
<name>A0A9Q5VEY0_PISSA</name>
<dbReference type="Proteomes" id="UP000422232">
    <property type="component" value="Chromosome"/>
</dbReference>
<organism evidence="1 2">
    <name type="scientific">Piscirickettsia salmonis</name>
    <dbReference type="NCBI Taxonomy" id="1238"/>
    <lineage>
        <taxon>Bacteria</taxon>
        <taxon>Pseudomonadati</taxon>
        <taxon>Pseudomonadota</taxon>
        <taxon>Gammaproteobacteria</taxon>
        <taxon>Thiotrichales</taxon>
        <taxon>Piscirickettsiaceae</taxon>
        <taxon>Piscirickettsia</taxon>
    </lineage>
</organism>
<protein>
    <submittedName>
        <fullName evidence="1">Protein kinase domain protein</fullName>
    </submittedName>
</protein>
<dbReference type="EMBL" id="CP038908">
    <property type="protein sequence ID" value="QGO07079.1"/>
    <property type="molecule type" value="Genomic_DNA"/>
</dbReference>
<reference evidence="1 2" key="1">
    <citation type="submission" date="2019-04" db="EMBL/GenBank/DDBJ databases">
        <title>Complete genome sequencing of Piscirickettsia salmonis strain Psal-009.</title>
        <authorList>
            <person name="Schober I."/>
            <person name="Bunk B."/>
            <person name="Sproer C."/>
            <person name="Carril G.P."/>
            <person name="Riedel T."/>
            <person name="Flores-Herrera P.A."/>
            <person name="Nourdin-Galindo G."/>
            <person name="Marshall S.H."/>
            <person name="Overmann J."/>
        </authorList>
    </citation>
    <scope>NUCLEOTIDE SEQUENCE [LARGE SCALE GENOMIC DNA]</scope>
    <source>
        <strain evidence="1 2">Psal-009</strain>
    </source>
</reference>
<keyword evidence="1" id="KW-0418">Kinase</keyword>
<gene>
    <name evidence="1" type="ORF">Psal009_03016</name>
</gene>